<keyword evidence="2" id="KW-1185">Reference proteome</keyword>
<proteinExistence type="predicted"/>
<organism evidence="1 2">
    <name type="scientific">Novosphingobium mathurense</name>
    <dbReference type="NCBI Taxonomy" id="428990"/>
    <lineage>
        <taxon>Bacteria</taxon>
        <taxon>Pseudomonadati</taxon>
        <taxon>Pseudomonadota</taxon>
        <taxon>Alphaproteobacteria</taxon>
        <taxon>Sphingomonadales</taxon>
        <taxon>Sphingomonadaceae</taxon>
        <taxon>Novosphingobium</taxon>
    </lineage>
</organism>
<dbReference type="STRING" id="428990.SAMN06295987_101800"/>
<gene>
    <name evidence="1" type="ORF">SAMN06295987_101800</name>
</gene>
<accession>A0A1U6GXZ4</accession>
<evidence type="ECO:0000313" key="1">
    <source>
        <dbReference type="EMBL" id="SLJ88403.1"/>
    </source>
</evidence>
<protein>
    <submittedName>
        <fullName evidence="1">Uncharacterized protein</fullName>
    </submittedName>
</protein>
<sequence>MKTSSENYTEPKVVTELREMGLLPPKSAASEQAPSGDRVIDETKELARKMGLKGFEQ</sequence>
<dbReference type="EMBL" id="FVZE01000001">
    <property type="protein sequence ID" value="SLJ88403.1"/>
    <property type="molecule type" value="Genomic_DNA"/>
</dbReference>
<name>A0A1U6GXZ4_9SPHN</name>
<dbReference type="AlphaFoldDB" id="A0A1U6GXZ4"/>
<reference evidence="2" key="1">
    <citation type="submission" date="2017-02" db="EMBL/GenBank/DDBJ databases">
        <authorList>
            <person name="Varghese N."/>
            <person name="Submissions S."/>
        </authorList>
    </citation>
    <scope>NUCLEOTIDE SEQUENCE [LARGE SCALE GENOMIC DNA]</scope>
    <source>
        <strain evidence="2">SM117</strain>
    </source>
</reference>
<evidence type="ECO:0000313" key="2">
    <source>
        <dbReference type="Proteomes" id="UP000190989"/>
    </source>
</evidence>
<dbReference type="Proteomes" id="UP000190989">
    <property type="component" value="Unassembled WGS sequence"/>
</dbReference>